<evidence type="ECO:0008006" key="3">
    <source>
        <dbReference type="Google" id="ProtNLM"/>
    </source>
</evidence>
<sequence>MLRSFGLTRRTPNARPIATARHISTSCFPTVHLTLRLTKSKYVLKSAAGDRRRGAVPPGRGRPVEAFTVEGRGQSLFDRFPRGCSRDASHARFLFLRFWTAGASHAHRLESCQAEISDLTPSRHFQAFTGRRSLSCSAAVRAREDHALKIVFHKLQLSCDLKPNSIFVETEGQTPVAMCGRDSNVFVAPGGQATIRYISASGLAFDVVEMTNRVHCSQALTYNQFGRSLVLESSNASCLVTFPGRVRVVLEETRLSGPDCSSSVSLLTGSNYYTYEYKVTRVCRREDPTEVVDKKILCPRGLLMLKTPAGATNVVKFRVEMPEEEDDSFLVYALDC</sequence>
<gene>
    <name evidence="1" type="ORF">L596_015558</name>
</gene>
<name>A0A4U5NGC7_STECR</name>
<dbReference type="EMBL" id="AZBU02000004">
    <property type="protein sequence ID" value="TKR81733.1"/>
    <property type="molecule type" value="Genomic_DNA"/>
</dbReference>
<accession>A0A4U5NGC7</accession>
<dbReference type="OrthoDB" id="10462900at2759"/>
<proteinExistence type="predicted"/>
<comment type="caution">
    <text evidence="1">The sequence shown here is derived from an EMBL/GenBank/DDBJ whole genome shotgun (WGS) entry which is preliminary data.</text>
</comment>
<keyword evidence="2" id="KW-1185">Reference proteome</keyword>
<protein>
    <recommendedName>
        <fullName evidence="3">CUB domain-containing protein</fullName>
    </recommendedName>
</protein>
<reference evidence="1 2" key="2">
    <citation type="journal article" date="2019" name="G3 (Bethesda)">
        <title>Hybrid Assembly of the Genome of the Entomopathogenic Nematode Steinernema carpocapsae Identifies the X-Chromosome.</title>
        <authorList>
            <person name="Serra L."/>
            <person name="Macchietto M."/>
            <person name="Macias-Munoz A."/>
            <person name="McGill C.J."/>
            <person name="Rodriguez I.M."/>
            <person name="Rodriguez B."/>
            <person name="Murad R."/>
            <person name="Mortazavi A."/>
        </authorList>
    </citation>
    <scope>NUCLEOTIDE SEQUENCE [LARGE SCALE GENOMIC DNA]</scope>
    <source>
        <strain evidence="1 2">ALL</strain>
    </source>
</reference>
<dbReference type="AlphaFoldDB" id="A0A4U5NGC7"/>
<evidence type="ECO:0000313" key="1">
    <source>
        <dbReference type="EMBL" id="TKR81733.1"/>
    </source>
</evidence>
<evidence type="ECO:0000313" key="2">
    <source>
        <dbReference type="Proteomes" id="UP000298663"/>
    </source>
</evidence>
<dbReference type="Proteomes" id="UP000298663">
    <property type="component" value="Unassembled WGS sequence"/>
</dbReference>
<organism evidence="1 2">
    <name type="scientific">Steinernema carpocapsae</name>
    <name type="common">Entomopathogenic nematode</name>
    <dbReference type="NCBI Taxonomy" id="34508"/>
    <lineage>
        <taxon>Eukaryota</taxon>
        <taxon>Metazoa</taxon>
        <taxon>Ecdysozoa</taxon>
        <taxon>Nematoda</taxon>
        <taxon>Chromadorea</taxon>
        <taxon>Rhabditida</taxon>
        <taxon>Tylenchina</taxon>
        <taxon>Panagrolaimomorpha</taxon>
        <taxon>Strongyloidoidea</taxon>
        <taxon>Steinernematidae</taxon>
        <taxon>Steinernema</taxon>
    </lineage>
</organism>
<reference evidence="1 2" key="1">
    <citation type="journal article" date="2015" name="Genome Biol.">
        <title>Comparative genomics of Steinernema reveals deeply conserved gene regulatory networks.</title>
        <authorList>
            <person name="Dillman A.R."/>
            <person name="Macchietto M."/>
            <person name="Porter C.F."/>
            <person name="Rogers A."/>
            <person name="Williams B."/>
            <person name="Antoshechkin I."/>
            <person name="Lee M.M."/>
            <person name="Goodwin Z."/>
            <person name="Lu X."/>
            <person name="Lewis E.E."/>
            <person name="Goodrich-Blair H."/>
            <person name="Stock S.P."/>
            <person name="Adams B.J."/>
            <person name="Sternberg P.W."/>
            <person name="Mortazavi A."/>
        </authorList>
    </citation>
    <scope>NUCLEOTIDE SEQUENCE [LARGE SCALE GENOMIC DNA]</scope>
    <source>
        <strain evidence="1 2">ALL</strain>
    </source>
</reference>